<dbReference type="InterPro" id="IPR036518">
    <property type="entry name" value="CobE/GbiG_C_sf"/>
</dbReference>
<dbReference type="Gene3D" id="3.30.420.180">
    <property type="entry name" value="CobE/GbiG C-terminal domain"/>
    <property type="match status" value="1"/>
</dbReference>
<name>X0XYM9_9ZZZZ</name>
<accession>X0XYM9</accession>
<dbReference type="GO" id="GO:0009236">
    <property type="term" value="P:cobalamin biosynthetic process"/>
    <property type="evidence" value="ECO:0007669"/>
    <property type="project" value="InterPro"/>
</dbReference>
<dbReference type="InterPro" id="IPR002750">
    <property type="entry name" value="CobE/GbiG_C"/>
</dbReference>
<evidence type="ECO:0000259" key="1">
    <source>
        <dbReference type="Pfam" id="PF01890"/>
    </source>
</evidence>
<proteinExistence type="predicted"/>
<gene>
    <name evidence="2" type="ORF">S01H1_80548</name>
</gene>
<feature type="non-terminal residue" evidence="2">
    <location>
        <position position="1"/>
    </location>
</feature>
<dbReference type="AlphaFoldDB" id="X0XYM9"/>
<dbReference type="Pfam" id="PF01890">
    <property type="entry name" value="CbiG_C"/>
    <property type="match status" value="1"/>
</dbReference>
<protein>
    <recommendedName>
        <fullName evidence="1">CobE/GbiG C-terminal domain-containing protein</fullName>
    </recommendedName>
</protein>
<comment type="caution">
    <text evidence="2">The sequence shown here is derived from an EMBL/GenBank/DDBJ whole genome shotgun (WGS) entry which is preliminary data.</text>
</comment>
<reference evidence="2" key="1">
    <citation type="journal article" date="2014" name="Front. Microbiol.">
        <title>High frequency of phylogenetically diverse reductive dehalogenase-homologous genes in deep subseafloor sedimentary metagenomes.</title>
        <authorList>
            <person name="Kawai M."/>
            <person name="Futagami T."/>
            <person name="Toyoda A."/>
            <person name="Takaki Y."/>
            <person name="Nishi S."/>
            <person name="Hori S."/>
            <person name="Arai W."/>
            <person name="Tsubouchi T."/>
            <person name="Morono Y."/>
            <person name="Uchiyama I."/>
            <person name="Ito T."/>
            <person name="Fujiyama A."/>
            <person name="Inagaki F."/>
            <person name="Takami H."/>
        </authorList>
    </citation>
    <scope>NUCLEOTIDE SEQUENCE</scope>
    <source>
        <strain evidence="2">Expedition CK06-06</strain>
    </source>
</reference>
<organism evidence="2">
    <name type="scientific">marine sediment metagenome</name>
    <dbReference type="NCBI Taxonomy" id="412755"/>
    <lineage>
        <taxon>unclassified sequences</taxon>
        <taxon>metagenomes</taxon>
        <taxon>ecological metagenomes</taxon>
    </lineage>
</organism>
<evidence type="ECO:0000313" key="2">
    <source>
        <dbReference type="EMBL" id="GAG48494.1"/>
    </source>
</evidence>
<dbReference type="EMBL" id="BARS01054406">
    <property type="protein sequence ID" value="GAG48494.1"/>
    <property type="molecule type" value="Genomic_DNA"/>
</dbReference>
<feature type="domain" description="CobE/GbiG C-terminal" evidence="1">
    <location>
        <begin position="11"/>
        <end position="56"/>
    </location>
</feature>
<sequence>PGDIKGTEPFLTRPSQAARRALGLPGVAEPCALLAAGVEELLVAKRVSGNVTVAVARRGWGVPGQCNGR</sequence>
<dbReference type="SUPFAM" id="SSF159664">
    <property type="entry name" value="CobE/GbiG C-terminal domain-like"/>
    <property type="match status" value="1"/>
</dbReference>